<dbReference type="SUPFAM" id="SSF55486">
    <property type="entry name" value="Metalloproteases ('zincins'), catalytic domain"/>
    <property type="match status" value="1"/>
</dbReference>
<evidence type="ECO:0000313" key="15">
    <source>
        <dbReference type="Proteomes" id="UP000198122"/>
    </source>
</evidence>
<keyword evidence="5" id="KW-0479">Metal-binding</keyword>
<dbReference type="InterPro" id="IPR048665">
    <property type="entry name" value="InhA-like_VEG"/>
</dbReference>
<evidence type="ECO:0000259" key="12">
    <source>
        <dbReference type="Pfam" id="PF05547"/>
    </source>
</evidence>
<evidence type="ECO:0000256" key="7">
    <source>
        <dbReference type="ARBA" id="ARBA00022801"/>
    </source>
</evidence>
<dbReference type="InterPro" id="IPR008757">
    <property type="entry name" value="Peptidase_M6-like_domain"/>
</dbReference>
<feature type="chain" id="PRO_5039715299" evidence="11">
    <location>
        <begin position="28"/>
        <end position="775"/>
    </location>
</feature>
<evidence type="ECO:0000256" key="10">
    <source>
        <dbReference type="SAM" id="MobiDB-lite"/>
    </source>
</evidence>
<keyword evidence="7" id="KW-0378">Hydrolase</keyword>
<accession>A0A212U2M8</accession>
<gene>
    <name evidence="14" type="ORF">SAMN05445756_1870</name>
</gene>
<dbReference type="PANTHER" id="PTHR13062:SF12">
    <property type="entry name" value="ALPHA-2-MACROGLOBULIN DOMAIN-CONTAINING PROTEIN"/>
    <property type="match status" value="1"/>
</dbReference>
<dbReference type="GO" id="GO:0008237">
    <property type="term" value="F:metallopeptidase activity"/>
    <property type="evidence" value="ECO:0007669"/>
    <property type="project" value="UniProtKB-KW"/>
</dbReference>
<dbReference type="Gene3D" id="2.60.120.260">
    <property type="entry name" value="Galactose-binding domain-like"/>
    <property type="match status" value="1"/>
</dbReference>
<proteinExistence type="predicted"/>
<feature type="signal peptide" evidence="11">
    <location>
        <begin position="1"/>
        <end position="27"/>
    </location>
</feature>
<dbReference type="GO" id="GO:0046872">
    <property type="term" value="F:metal ion binding"/>
    <property type="evidence" value="ECO:0007669"/>
    <property type="project" value="UniProtKB-KW"/>
</dbReference>
<dbReference type="NCBIfam" id="TIGR03296">
    <property type="entry name" value="M6dom_TIGR03296"/>
    <property type="match status" value="1"/>
</dbReference>
<evidence type="ECO:0000256" key="3">
    <source>
        <dbReference type="ARBA" id="ARBA00022525"/>
    </source>
</evidence>
<reference evidence="14 15" key="1">
    <citation type="submission" date="2017-06" db="EMBL/GenBank/DDBJ databases">
        <authorList>
            <person name="Kim H.J."/>
            <person name="Triplett B.A."/>
        </authorList>
    </citation>
    <scope>NUCLEOTIDE SEQUENCE [LARGE SCALE GENOMIC DNA]</scope>
    <source>
        <strain evidence="14 15">DSM 22179</strain>
    </source>
</reference>
<dbReference type="AlphaFoldDB" id="A0A212U2M8"/>
<dbReference type="GO" id="GO:0005576">
    <property type="term" value="C:extracellular region"/>
    <property type="evidence" value="ECO:0007669"/>
    <property type="project" value="UniProtKB-SubCell"/>
</dbReference>
<evidence type="ECO:0000256" key="5">
    <source>
        <dbReference type="ARBA" id="ARBA00022723"/>
    </source>
</evidence>
<organism evidence="14 15">
    <name type="scientific">Kytococcus aerolatus</name>
    <dbReference type="NCBI Taxonomy" id="592308"/>
    <lineage>
        <taxon>Bacteria</taxon>
        <taxon>Bacillati</taxon>
        <taxon>Actinomycetota</taxon>
        <taxon>Actinomycetes</taxon>
        <taxon>Micrococcales</taxon>
        <taxon>Kytococcaceae</taxon>
        <taxon>Kytococcus</taxon>
    </lineage>
</organism>
<evidence type="ECO:0000313" key="14">
    <source>
        <dbReference type="EMBL" id="SNC72505.1"/>
    </source>
</evidence>
<dbReference type="Pfam" id="PF20773">
    <property type="entry name" value="InhA-like_MAM"/>
    <property type="match status" value="1"/>
</dbReference>
<dbReference type="PIRSF" id="PIRSF007519">
    <property type="entry name" value="Protease_InhA"/>
    <property type="match status" value="1"/>
</dbReference>
<keyword evidence="4" id="KW-0645">Protease</keyword>
<dbReference type="RefSeq" id="WP_234994381.1">
    <property type="nucleotide sequence ID" value="NZ_FYEZ01000002.1"/>
</dbReference>
<evidence type="ECO:0000256" key="8">
    <source>
        <dbReference type="ARBA" id="ARBA00022833"/>
    </source>
</evidence>
<comment type="subcellular location">
    <subcellularLocation>
        <location evidence="2">Secreted</location>
    </subcellularLocation>
</comment>
<dbReference type="Pfam" id="PF05547">
    <property type="entry name" value="Peptidase_M6"/>
    <property type="match status" value="1"/>
</dbReference>
<dbReference type="Pfam" id="PF20774">
    <property type="entry name" value="InhA-like_VEG"/>
    <property type="match status" value="1"/>
</dbReference>
<dbReference type="EMBL" id="FYEZ01000002">
    <property type="protein sequence ID" value="SNC72505.1"/>
    <property type="molecule type" value="Genomic_DNA"/>
</dbReference>
<name>A0A212U2M8_9MICO</name>
<evidence type="ECO:0000256" key="11">
    <source>
        <dbReference type="SAM" id="SignalP"/>
    </source>
</evidence>
<feature type="region of interest" description="Disordered" evidence="10">
    <location>
        <begin position="26"/>
        <end position="55"/>
    </location>
</feature>
<evidence type="ECO:0000256" key="4">
    <source>
        <dbReference type="ARBA" id="ARBA00022670"/>
    </source>
</evidence>
<dbReference type="Proteomes" id="UP000198122">
    <property type="component" value="Unassembled WGS sequence"/>
</dbReference>
<sequence length="775" mass="84501">MNPRKHVRLSGAVLVALAMTATPLAHAGAAPPADDARGQSARQDDLPHERGEKQRELRKAAVNALIKGEAEVVTKGKKKGKVIQVGEGRKRQYVQYDTNRQEKVLTFLAEFGEKTDPAKGGAPGPLHNEIAEPDRTQDNSTVWASDFDVAYYENLMFGPDNSMRDFYADQSSGRFDLQGGVYDWVKLPYNEARYGANSDDPAVEAEGYWSYVKDTAQAWYDDQKAQGKTTAEIKAELAEYDTWDRYDHDGDGDFHEPDGYVDHFQVVHAGEDESAGGGAEGEDAIWAHRWYAFPTLEGEAGPEGNLLGGVPIGDTGLWIGDYTTEPENGGVGVFVHEFAHDLGLPDYYDTSGGDNGSAFWTLMSSGSWLNEGEEAIGDSAGFMGPKEKLQLGWLDYEIVTPEENRAVRLGPAHHATGNPQAAVVPLPDQIITDEYNTPYAGEWEYWSGTGDNTDSSLSTTLDLTSASSASVSARAQIETEAGYDVYTAEVSTDGGQTWTELDTRDGSSGGWTEVSYDLADYLGQEVGFRFHYQSDGGVNEDGVFLDELTTTVDGASSVDGAEGEATWTLDGFQRIDGTVERHEPHYYLMENRQYGGYDETLEVGPYNFGFLDTRPDWVERFPYQNGLLVWYSNDAYADNNVAQHPGGGQALPVDARPEAMAWGDGTLLRNRMQSFDATFGLEPTDAVTLHRDGVPHEFGGDPAVPVFHDSGANAYYDPSNPQNSVQLPGSGVRAEVLGTKKETMDVCFGAECSGHHKDTTKPTTPGQGKGRSAQK</sequence>
<keyword evidence="8" id="KW-0862">Zinc</keyword>
<feature type="domain" description="Peptidase M6-like" evidence="12">
    <location>
        <begin position="92"/>
        <end position="392"/>
    </location>
</feature>
<evidence type="ECO:0000256" key="9">
    <source>
        <dbReference type="ARBA" id="ARBA00023049"/>
    </source>
</evidence>
<evidence type="ECO:0000256" key="1">
    <source>
        <dbReference type="ARBA" id="ARBA00001947"/>
    </source>
</evidence>
<feature type="compositionally biased region" description="Basic and acidic residues" evidence="10">
    <location>
        <begin position="34"/>
        <end position="55"/>
    </location>
</feature>
<evidence type="ECO:0000256" key="2">
    <source>
        <dbReference type="ARBA" id="ARBA00004613"/>
    </source>
</evidence>
<dbReference type="InterPro" id="IPR012300">
    <property type="entry name" value="Pept_M6_InhA"/>
</dbReference>
<keyword evidence="3" id="KW-0964">Secreted</keyword>
<evidence type="ECO:0000256" key="6">
    <source>
        <dbReference type="ARBA" id="ARBA00022729"/>
    </source>
</evidence>
<keyword evidence="6 11" id="KW-0732">Signal</keyword>
<feature type="domain" description="Immune inhibitor A-like metallopeptidase VEG" evidence="13">
    <location>
        <begin position="583"/>
        <end position="742"/>
    </location>
</feature>
<dbReference type="GO" id="GO:0006508">
    <property type="term" value="P:proteolysis"/>
    <property type="evidence" value="ECO:0007669"/>
    <property type="project" value="UniProtKB-KW"/>
</dbReference>
<comment type="cofactor">
    <cofactor evidence="1">
        <name>Zn(2+)</name>
        <dbReference type="ChEBI" id="CHEBI:29105"/>
    </cofactor>
</comment>
<keyword evidence="9" id="KW-0482">Metalloprotease</keyword>
<evidence type="ECO:0000259" key="13">
    <source>
        <dbReference type="Pfam" id="PF20774"/>
    </source>
</evidence>
<feature type="region of interest" description="Disordered" evidence="10">
    <location>
        <begin position="751"/>
        <end position="775"/>
    </location>
</feature>
<dbReference type="PANTHER" id="PTHR13062">
    <property type="entry name" value="COLLAGENASE"/>
    <property type="match status" value="1"/>
</dbReference>
<protein>
    <submittedName>
        <fullName evidence="14">Immune inhibitor A</fullName>
    </submittedName>
</protein>
<keyword evidence="15" id="KW-1185">Reference proteome</keyword>